<organism evidence="9 10">
    <name type="scientific">Laetiporus sulphureus 93-53</name>
    <dbReference type="NCBI Taxonomy" id="1314785"/>
    <lineage>
        <taxon>Eukaryota</taxon>
        <taxon>Fungi</taxon>
        <taxon>Dikarya</taxon>
        <taxon>Basidiomycota</taxon>
        <taxon>Agaricomycotina</taxon>
        <taxon>Agaricomycetes</taxon>
        <taxon>Polyporales</taxon>
        <taxon>Laetiporus</taxon>
    </lineage>
</organism>
<keyword evidence="3 7" id="KW-0732">Signal</keyword>
<dbReference type="GO" id="GO:0005793">
    <property type="term" value="C:endoplasmic reticulum-Golgi intermediate compartment"/>
    <property type="evidence" value="ECO:0007669"/>
    <property type="project" value="TreeGrafter"/>
</dbReference>
<dbReference type="GO" id="GO:0005537">
    <property type="term" value="F:D-mannose binding"/>
    <property type="evidence" value="ECO:0007669"/>
    <property type="project" value="TreeGrafter"/>
</dbReference>
<dbReference type="OrthoDB" id="270293at2759"/>
<dbReference type="InterPro" id="IPR051136">
    <property type="entry name" value="Intracellular_Lectin-GPT"/>
</dbReference>
<dbReference type="InterPro" id="IPR005052">
    <property type="entry name" value="Lectin_leg"/>
</dbReference>
<accession>A0A165DQJ5</accession>
<dbReference type="PROSITE" id="PS51328">
    <property type="entry name" value="L_LECTIN_LIKE"/>
    <property type="match status" value="1"/>
</dbReference>
<evidence type="ECO:0000259" key="8">
    <source>
        <dbReference type="PROSITE" id="PS51328"/>
    </source>
</evidence>
<dbReference type="InterPro" id="IPR013320">
    <property type="entry name" value="ConA-like_dom_sf"/>
</dbReference>
<keyword evidence="2 6" id="KW-0812">Transmembrane</keyword>
<dbReference type="FunFam" id="2.60.120.200:FF:000095">
    <property type="entry name" value="Lectin family integral membrane protein"/>
    <property type="match status" value="1"/>
</dbReference>
<dbReference type="Proteomes" id="UP000076871">
    <property type="component" value="Unassembled WGS sequence"/>
</dbReference>
<dbReference type="AlphaFoldDB" id="A0A165DQJ5"/>
<dbReference type="EMBL" id="KV427630">
    <property type="protein sequence ID" value="KZT05407.1"/>
    <property type="molecule type" value="Genomic_DNA"/>
</dbReference>
<name>A0A165DQJ5_9APHY</name>
<keyword evidence="4 6" id="KW-1133">Transmembrane helix</keyword>
<dbReference type="CDD" id="cd07308">
    <property type="entry name" value="lectin_leg-like"/>
    <property type="match status" value="1"/>
</dbReference>
<evidence type="ECO:0000256" key="5">
    <source>
        <dbReference type="ARBA" id="ARBA00023136"/>
    </source>
</evidence>
<evidence type="ECO:0000313" key="9">
    <source>
        <dbReference type="EMBL" id="KZT05407.1"/>
    </source>
</evidence>
<evidence type="ECO:0000256" key="2">
    <source>
        <dbReference type="ARBA" id="ARBA00022692"/>
    </source>
</evidence>
<proteinExistence type="predicted"/>
<dbReference type="InParanoid" id="A0A165DQJ5"/>
<dbReference type="GO" id="GO:0030134">
    <property type="term" value="C:COPII-coated ER to Golgi transport vesicle"/>
    <property type="evidence" value="ECO:0007669"/>
    <property type="project" value="TreeGrafter"/>
</dbReference>
<evidence type="ECO:0000313" key="10">
    <source>
        <dbReference type="Proteomes" id="UP000076871"/>
    </source>
</evidence>
<dbReference type="GeneID" id="63830874"/>
<evidence type="ECO:0000256" key="1">
    <source>
        <dbReference type="ARBA" id="ARBA00004479"/>
    </source>
</evidence>
<reference evidence="9 10" key="1">
    <citation type="journal article" date="2016" name="Mol. Biol. Evol.">
        <title>Comparative Genomics of Early-Diverging Mushroom-Forming Fungi Provides Insights into the Origins of Lignocellulose Decay Capabilities.</title>
        <authorList>
            <person name="Nagy L.G."/>
            <person name="Riley R."/>
            <person name="Tritt A."/>
            <person name="Adam C."/>
            <person name="Daum C."/>
            <person name="Floudas D."/>
            <person name="Sun H."/>
            <person name="Yadav J.S."/>
            <person name="Pangilinan J."/>
            <person name="Larsson K.H."/>
            <person name="Matsuura K."/>
            <person name="Barry K."/>
            <person name="Labutti K."/>
            <person name="Kuo R."/>
            <person name="Ohm R.A."/>
            <person name="Bhattacharya S.S."/>
            <person name="Shirouzu T."/>
            <person name="Yoshinaga Y."/>
            <person name="Martin F.M."/>
            <person name="Grigoriev I.V."/>
            <person name="Hibbett D.S."/>
        </authorList>
    </citation>
    <scope>NUCLEOTIDE SEQUENCE [LARGE SCALE GENOMIC DNA]</scope>
    <source>
        <strain evidence="9 10">93-53</strain>
    </source>
</reference>
<dbReference type="SUPFAM" id="SSF49899">
    <property type="entry name" value="Concanavalin A-like lectins/glucanases"/>
    <property type="match status" value="1"/>
</dbReference>
<evidence type="ECO:0000256" key="3">
    <source>
        <dbReference type="ARBA" id="ARBA00022729"/>
    </source>
</evidence>
<comment type="subcellular location">
    <subcellularLocation>
        <location evidence="1">Membrane</location>
        <topology evidence="1">Single-pass type I membrane protein</topology>
    </subcellularLocation>
</comment>
<feature type="signal peptide" evidence="7">
    <location>
        <begin position="1"/>
        <end position="20"/>
    </location>
</feature>
<dbReference type="PANTHER" id="PTHR12223:SF45">
    <property type="entry name" value="RE50040P"/>
    <property type="match status" value="1"/>
</dbReference>
<gene>
    <name evidence="9" type="ORF">LAESUDRAFT_780748</name>
</gene>
<feature type="domain" description="L-type lectin-like" evidence="8">
    <location>
        <begin position="34"/>
        <end position="262"/>
    </location>
</feature>
<keyword evidence="9" id="KW-0430">Lectin</keyword>
<evidence type="ECO:0000256" key="4">
    <source>
        <dbReference type="ARBA" id="ARBA00022989"/>
    </source>
</evidence>
<dbReference type="Gene3D" id="2.60.120.200">
    <property type="match status" value="1"/>
</dbReference>
<dbReference type="PANTHER" id="PTHR12223">
    <property type="entry name" value="VESICULAR MANNOSE-BINDING LECTIN"/>
    <property type="match status" value="1"/>
</dbReference>
<dbReference type="Pfam" id="PF03388">
    <property type="entry name" value="Lectin_leg-like"/>
    <property type="match status" value="1"/>
</dbReference>
<evidence type="ECO:0000256" key="7">
    <source>
        <dbReference type="SAM" id="SignalP"/>
    </source>
</evidence>
<dbReference type="STRING" id="1314785.A0A165DQJ5"/>
<keyword evidence="5 6" id="KW-0472">Membrane</keyword>
<dbReference type="RefSeq" id="XP_040763147.1">
    <property type="nucleotide sequence ID" value="XM_040913846.1"/>
</dbReference>
<dbReference type="FunCoup" id="A0A165DQJ5">
    <property type="interactions" value="306"/>
</dbReference>
<dbReference type="GO" id="GO:0005789">
    <property type="term" value="C:endoplasmic reticulum membrane"/>
    <property type="evidence" value="ECO:0007669"/>
    <property type="project" value="TreeGrafter"/>
</dbReference>
<feature type="transmembrane region" description="Helical" evidence="6">
    <location>
        <begin position="283"/>
        <end position="305"/>
    </location>
</feature>
<sequence length="342" mass="38283">MLASSLLLCLLGLLPLSALAVMDTRMGNQTIERTINLRTHSIYAPYIDEDLQNRWWDFGADAYINTNKHIRLTRNRPSQIGWLWTRVPLTAQNFIIEVEFKIGGESSHLYGDGMALWLTTTRAQPGPVFGSVDITDNFEGLGIFLDTYANTRHSYSFPRVVGMLGDGKTKYDQEGDGQKDGLGGCSHQANYRRTNVATKLRVSYIKDKYLNVKIQYRAWDDWVNCFTVHDISLPSSPYLGLTAMTGDVSDNHDVISVTTLSAILSPPNLQRDQINSRSGRTPAWIWTFFKFAGVLAVIAGVLYAYKKYVLSHPSDRSFGNAFMGRAGNMGFGGGFYSDAKRF</sequence>
<protein>
    <submittedName>
        <fullName evidence="9">Concanavalin A-like lectin/glucanase</fullName>
    </submittedName>
</protein>
<dbReference type="GO" id="GO:0000139">
    <property type="term" value="C:Golgi membrane"/>
    <property type="evidence" value="ECO:0007669"/>
    <property type="project" value="TreeGrafter"/>
</dbReference>
<feature type="chain" id="PRO_5007856751" evidence="7">
    <location>
        <begin position="21"/>
        <end position="342"/>
    </location>
</feature>
<evidence type="ECO:0000256" key="6">
    <source>
        <dbReference type="SAM" id="Phobius"/>
    </source>
</evidence>
<keyword evidence="10" id="KW-1185">Reference proteome</keyword>
<dbReference type="GO" id="GO:0006888">
    <property type="term" value="P:endoplasmic reticulum to Golgi vesicle-mediated transport"/>
    <property type="evidence" value="ECO:0007669"/>
    <property type="project" value="TreeGrafter"/>
</dbReference>